<feature type="compositionally biased region" description="Basic and acidic residues" evidence="7">
    <location>
        <begin position="235"/>
        <end position="249"/>
    </location>
</feature>
<evidence type="ECO:0000256" key="2">
    <source>
        <dbReference type="ARBA" id="ARBA00007727"/>
    </source>
</evidence>
<reference evidence="11" key="1">
    <citation type="submission" date="2021-01" db="EMBL/GenBank/DDBJ databases">
        <authorList>
            <person name="Lovell J.T."/>
            <person name="Bentley N."/>
            <person name="Bhattarai G."/>
            <person name="Jenkins J.W."/>
            <person name="Sreedasyam A."/>
            <person name="Alarcon Y."/>
            <person name="Bock C."/>
            <person name="Boston L."/>
            <person name="Carlson J."/>
            <person name="Cervantes K."/>
            <person name="Clermont K."/>
            <person name="Krom N."/>
            <person name="Kubenka K."/>
            <person name="Mamidi S."/>
            <person name="Mattison C."/>
            <person name="Monteros M."/>
            <person name="Pisani C."/>
            <person name="Plott C."/>
            <person name="Rajasekar S."/>
            <person name="Rhein H.S."/>
            <person name="Rohla C."/>
            <person name="Song M."/>
            <person name="Hilaire R.S."/>
            <person name="Shu S."/>
            <person name="Wells L."/>
            <person name="Wang X."/>
            <person name="Webber J."/>
            <person name="Heerema R.J."/>
            <person name="Klein P."/>
            <person name="Conner P."/>
            <person name="Grauke L."/>
            <person name="Grimwood J."/>
            <person name="Schmutz J."/>
            <person name="Randall J.J."/>
        </authorList>
    </citation>
    <scope>NUCLEOTIDE SEQUENCE</scope>
    <source>
        <tissue evidence="11">Leaf</tissue>
    </source>
</reference>
<comment type="similarity">
    <text evidence="2">Belongs to the PC-esterase family. TBL subfamily.</text>
</comment>
<comment type="caution">
    <text evidence="11">The sequence shown here is derived from an EMBL/GenBank/DDBJ whole genome shotgun (WGS) entry which is preliminary data.</text>
</comment>
<dbReference type="InterPro" id="IPR025846">
    <property type="entry name" value="TBL_N"/>
</dbReference>
<gene>
    <name evidence="11" type="ORF">I3842_05G181700</name>
</gene>
<dbReference type="GO" id="GO:0016413">
    <property type="term" value="F:O-acetyltransferase activity"/>
    <property type="evidence" value="ECO:0007669"/>
    <property type="project" value="InterPro"/>
</dbReference>
<protein>
    <recommendedName>
        <fullName evidence="13">Trichome birefringence-like N-terminal domain-containing protein</fullName>
    </recommendedName>
</protein>
<evidence type="ECO:0008006" key="13">
    <source>
        <dbReference type="Google" id="ProtNLM"/>
    </source>
</evidence>
<evidence type="ECO:0000256" key="7">
    <source>
        <dbReference type="SAM" id="MobiDB-lite"/>
    </source>
</evidence>
<accession>A0A922F0T6</accession>
<evidence type="ECO:0000259" key="9">
    <source>
        <dbReference type="Pfam" id="PF13839"/>
    </source>
</evidence>
<evidence type="ECO:0000256" key="8">
    <source>
        <dbReference type="SAM" id="Phobius"/>
    </source>
</evidence>
<evidence type="ECO:0000256" key="4">
    <source>
        <dbReference type="ARBA" id="ARBA00022968"/>
    </source>
</evidence>
<feature type="region of interest" description="Disordered" evidence="7">
    <location>
        <begin position="147"/>
        <end position="184"/>
    </location>
</feature>
<evidence type="ECO:0000256" key="6">
    <source>
        <dbReference type="ARBA" id="ARBA00023136"/>
    </source>
</evidence>
<dbReference type="GO" id="GO:0005794">
    <property type="term" value="C:Golgi apparatus"/>
    <property type="evidence" value="ECO:0007669"/>
    <property type="project" value="TreeGrafter"/>
</dbReference>
<organism evidence="11 12">
    <name type="scientific">Carya illinoinensis</name>
    <name type="common">Pecan</name>
    <dbReference type="NCBI Taxonomy" id="32201"/>
    <lineage>
        <taxon>Eukaryota</taxon>
        <taxon>Viridiplantae</taxon>
        <taxon>Streptophyta</taxon>
        <taxon>Embryophyta</taxon>
        <taxon>Tracheophyta</taxon>
        <taxon>Spermatophyta</taxon>
        <taxon>Magnoliopsida</taxon>
        <taxon>eudicotyledons</taxon>
        <taxon>Gunneridae</taxon>
        <taxon>Pentapetalae</taxon>
        <taxon>rosids</taxon>
        <taxon>fabids</taxon>
        <taxon>Fagales</taxon>
        <taxon>Juglandaceae</taxon>
        <taxon>Carya</taxon>
    </lineage>
</organism>
<keyword evidence="3 8" id="KW-0812">Transmembrane</keyword>
<sequence>MDMKKLPFSEPFQFPRKKIASGFGLGVGISLLVLVALFLNNSLKNPTRTPLLQGFEGPLPLASTADFSYSSPSNSSTNATSELPNSVDLMQWSEEGKGPHETHGENVSDISKKQGLKEANVGGIGSIHSANFTETLNNGSFSLQETNGSMAARSGDSLGSEGVVLENSSANSSESLKNESVLGQEGSVIVNPGLSDKDADSEKKKLVRNSSNWNSVTDKNNVSNFSHNGVLAKAPSREEPVSEVNRADNSDEYGSSVKRMGSGSYETCDIFDGRWVRDDTKPYYPAGSCPHIDKDFDCHLNGRPDEGYVKWRWQPNGCNIPSLNATDFLERLRGKRLVFVGDSLNRNMWESMVCILRQSVRNKARVYEISGKREFKKKGIYAFRFEDYNCSVDFVSSPFLVRESSFNGRNGSFETLRLDLMDKTTSMYHDADVIVFNTGHWWTHEKTSRGENYYQEGNYVHPTLKVLKAYTRALTTWARWIEKNVDANRTQVFFRGYSVTHFRGGQWNSGGQCHKETEPIFNQTFLAKYPSKMRALEHVLLETRTPVVYLNISRLTDYRKDGHPSIHRMEYKTVEEQIAAERSQDCSHWCLPGVPDTWNELLYASLLKAGKGSWKN</sequence>
<evidence type="ECO:0000313" key="12">
    <source>
        <dbReference type="Proteomes" id="UP000811246"/>
    </source>
</evidence>
<dbReference type="Pfam" id="PF13839">
    <property type="entry name" value="PC-Esterase"/>
    <property type="match status" value="1"/>
</dbReference>
<evidence type="ECO:0000259" key="10">
    <source>
        <dbReference type="Pfam" id="PF14416"/>
    </source>
</evidence>
<dbReference type="EMBL" id="CM031829">
    <property type="protein sequence ID" value="KAG6714004.1"/>
    <property type="molecule type" value="Genomic_DNA"/>
</dbReference>
<dbReference type="Proteomes" id="UP000811246">
    <property type="component" value="Chromosome 5"/>
</dbReference>
<feature type="region of interest" description="Disordered" evidence="7">
    <location>
        <begin position="232"/>
        <end position="258"/>
    </location>
</feature>
<dbReference type="PANTHER" id="PTHR32285">
    <property type="entry name" value="PROTEIN TRICHOME BIREFRINGENCE-LIKE 9-RELATED"/>
    <property type="match status" value="1"/>
</dbReference>
<dbReference type="PANTHER" id="PTHR32285:SF208">
    <property type="entry name" value="PROTEIN TRICHOME BIREFRINGENCE-LIKE 2"/>
    <property type="match status" value="1"/>
</dbReference>
<dbReference type="InterPro" id="IPR026057">
    <property type="entry name" value="TBL_C"/>
</dbReference>
<feature type="compositionally biased region" description="Low complexity" evidence="7">
    <location>
        <begin position="166"/>
        <end position="180"/>
    </location>
</feature>
<evidence type="ECO:0000313" key="11">
    <source>
        <dbReference type="EMBL" id="KAG6714004.1"/>
    </source>
</evidence>
<keyword evidence="5 8" id="KW-1133">Transmembrane helix</keyword>
<dbReference type="GO" id="GO:0016020">
    <property type="term" value="C:membrane"/>
    <property type="evidence" value="ECO:0007669"/>
    <property type="project" value="UniProtKB-SubCell"/>
</dbReference>
<feature type="domain" description="Trichome birefringence-like N-terminal" evidence="10">
    <location>
        <begin position="266"/>
        <end position="319"/>
    </location>
</feature>
<name>A0A922F0T6_CARIL</name>
<feature type="domain" description="Trichome birefringence-like C-terminal" evidence="9">
    <location>
        <begin position="320"/>
        <end position="604"/>
    </location>
</feature>
<proteinExistence type="inferred from homology"/>
<keyword evidence="4" id="KW-0735">Signal-anchor</keyword>
<evidence type="ECO:0000256" key="3">
    <source>
        <dbReference type="ARBA" id="ARBA00022692"/>
    </source>
</evidence>
<dbReference type="Pfam" id="PF14416">
    <property type="entry name" value="PMR5N"/>
    <property type="match status" value="1"/>
</dbReference>
<feature type="transmembrane region" description="Helical" evidence="8">
    <location>
        <begin position="20"/>
        <end position="39"/>
    </location>
</feature>
<comment type="subcellular location">
    <subcellularLocation>
        <location evidence="1">Membrane</location>
        <topology evidence="1">Single-pass membrane protein</topology>
    </subcellularLocation>
</comment>
<keyword evidence="6 8" id="KW-0472">Membrane</keyword>
<evidence type="ECO:0000256" key="5">
    <source>
        <dbReference type="ARBA" id="ARBA00022989"/>
    </source>
</evidence>
<dbReference type="InterPro" id="IPR029962">
    <property type="entry name" value="TBL"/>
</dbReference>
<dbReference type="AlphaFoldDB" id="A0A922F0T6"/>
<evidence type="ECO:0000256" key="1">
    <source>
        <dbReference type="ARBA" id="ARBA00004167"/>
    </source>
</evidence>